<name>A0A4S4C2E3_9BACI</name>
<dbReference type="NCBIfam" id="TIGR01499">
    <property type="entry name" value="folC"/>
    <property type="match status" value="1"/>
</dbReference>
<comment type="pathway">
    <text evidence="3">Cofactor biosynthesis; tetrahydrofolylpolyglutamate biosynthesis.</text>
</comment>
<dbReference type="PANTHER" id="PTHR11136:SF0">
    <property type="entry name" value="DIHYDROFOLATE SYNTHETASE-RELATED"/>
    <property type="match status" value="1"/>
</dbReference>
<proteinExistence type="inferred from homology"/>
<dbReference type="Pfam" id="PF08245">
    <property type="entry name" value="Mur_ligase_M"/>
    <property type="match status" value="1"/>
</dbReference>
<comment type="similarity">
    <text evidence="4 18">Belongs to the folylpolyglutamate synthase family.</text>
</comment>
<keyword evidence="10" id="KW-0479">Metal-binding</keyword>
<dbReference type="InterPro" id="IPR004101">
    <property type="entry name" value="Mur_ligase_C"/>
</dbReference>
<comment type="cofactor">
    <cofactor evidence="1">
        <name>Mg(2+)</name>
        <dbReference type="ChEBI" id="CHEBI:18420"/>
    </cofactor>
</comment>
<dbReference type="RefSeq" id="WP_136351941.1">
    <property type="nucleotide sequence ID" value="NZ_CP046266.1"/>
</dbReference>
<keyword evidence="12 18" id="KW-0067">ATP-binding</keyword>
<dbReference type="InterPro" id="IPR036565">
    <property type="entry name" value="Mur-like_cat_sf"/>
</dbReference>
<evidence type="ECO:0000256" key="1">
    <source>
        <dbReference type="ARBA" id="ARBA00001946"/>
    </source>
</evidence>
<evidence type="ECO:0000256" key="3">
    <source>
        <dbReference type="ARBA" id="ARBA00005150"/>
    </source>
</evidence>
<evidence type="ECO:0000313" key="22">
    <source>
        <dbReference type="Proteomes" id="UP000310334"/>
    </source>
</evidence>
<dbReference type="OrthoDB" id="9809356at2"/>
<dbReference type="InterPro" id="IPR018109">
    <property type="entry name" value="Folylpolyglutamate_synth_CS"/>
</dbReference>
<evidence type="ECO:0000256" key="13">
    <source>
        <dbReference type="ARBA" id="ARBA00022842"/>
    </source>
</evidence>
<evidence type="ECO:0000259" key="20">
    <source>
        <dbReference type="Pfam" id="PF08245"/>
    </source>
</evidence>
<evidence type="ECO:0000256" key="2">
    <source>
        <dbReference type="ARBA" id="ARBA00004799"/>
    </source>
</evidence>
<dbReference type="GO" id="GO:0008841">
    <property type="term" value="F:dihydrofolate synthase activity"/>
    <property type="evidence" value="ECO:0007669"/>
    <property type="project" value="UniProtKB-EC"/>
</dbReference>
<dbReference type="PIRSF" id="PIRSF001563">
    <property type="entry name" value="Folylpolyglu_synth"/>
    <property type="match status" value="1"/>
</dbReference>
<accession>A0A4S4C2E3</accession>
<evidence type="ECO:0000313" key="21">
    <source>
        <dbReference type="EMBL" id="THF81854.1"/>
    </source>
</evidence>
<dbReference type="EMBL" id="SSNT01000003">
    <property type="protein sequence ID" value="THF81854.1"/>
    <property type="molecule type" value="Genomic_DNA"/>
</dbReference>
<evidence type="ECO:0000256" key="4">
    <source>
        <dbReference type="ARBA" id="ARBA00008276"/>
    </source>
</evidence>
<protein>
    <recommendedName>
        <fullName evidence="8">Dihydrofolate synthase/folylpolyglutamate synthase</fullName>
        <ecNumber evidence="6">6.3.2.12</ecNumber>
        <ecNumber evidence="7">6.3.2.17</ecNumber>
    </recommendedName>
    <alternativeName>
        <fullName evidence="15">Tetrahydrofolylpolyglutamate synthase</fullName>
    </alternativeName>
</protein>
<evidence type="ECO:0000256" key="15">
    <source>
        <dbReference type="ARBA" id="ARBA00030592"/>
    </source>
</evidence>
<feature type="domain" description="Mur ligase C-terminal" evidence="19">
    <location>
        <begin position="301"/>
        <end position="420"/>
    </location>
</feature>
<dbReference type="GO" id="GO:0046872">
    <property type="term" value="F:metal ion binding"/>
    <property type="evidence" value="ECO:0007669"/>
    <property type="project" value="UniProtKB-KW"/>
</dbReference>
<dbReference type="Pfam" id="PF02875">
    <property type="entry name" value="Mur_ligase_C"/>
    <property type="match status" value="1"/>
</dbReference>
<organism evidence="21 22">
    <name type="scientific">Metabacillus sediminilitoris</name>
    <dbReference type="NCBI Taxonomy" id="2567941"/>
    <lineage>
        <taxon>Bacteria</taxon>
        <taxon>Bacillati</taxon>
        <taxon>Bacillota</taxon>
        <taxon>Bacilli</taxon>
        <taxon>Bacillales</taxon>
        <taxon>Bacillaceae</taxon>
        <taxon>Metabacillus</taxon>
    </lineage>
</organism>
<keyword evidence="11 18" id="KW-0547">Nucleotide-binding</keyword>
<gene>
    <name evidence="21" type="ORF">E6W99_04185</name>
</gene>
<evidence type="ECO:0000256" key="10">
    <source>
        <dbReference type="ARBA" id="ARBA00022723"/>
    </source>
</evidence>
<evidence type="ECO:0000256" key="5">
    <source>
        <dbReference type="ARBA" id="ARBA00011245"/>
    </source>
</evidence>
<evidence type="ECO:0000256" key="7">
    <source>
        <dbReference type="ARBA" id="ARBA00013025"/>
    </source>
</evidence>
<dbReference type="PROSITE" id="PS01012">
    <property type="entry name" value="FOLYLPOLYGLU_SYNT_2"/>
    <property type="match status" value="1"/>
</dbReference>
<evidence type="ECO:0000256" key="14">
    <source>
        <dbReference type="ARBA" id="ARBA00022909"/>
    </source>
</evidence>
<evidence type="ECO:0000256" key="11">
    <source>
        <dbReference type="ARBA" id="ARBA00022741"/>
    </source>
</evidence>
<dbReference type="InterPro" id="IPR036615">
    <property type="entry name" value="Mur_ligase_C_dom_sf"/>
</dbReference>
<dbReference type="FunFam" id="3.40.1190.10:FF:000004">
    <property type="entry name" value="Dihydrofolate synthase/folylpolyglutamate synthase"/>
    <property type="match status" value="1"/>
</dbReference>
<reference evidence="21 22" key="1">
    <citation type="submission" date="2019-04" db="EMBL/GenBank/DDBJ databases">
        <title>Bacillus sediminilitoris sp. nov., isolated from a tidal flat sediment on the East China Sea.</title>
        <authorList>
            <person name="Wei Y."/>
            <person name="Mao H."/>
            <person name="Fang J."/>
        </authorList>
    </citation>
    <scope>NUCLEOTIDE SEQUENCE [LARGE SCALE GENOMIC DNA]</scope>
    <source>
        <strain evidence="21 22">DSL-17</strain>
    </source>
</reference>
<dbReference type="InterPro" id="IPR013221">
    <property type="entry name" value="Mur_ligase_cen"/>
</dbReference>
<dbReference type="PROSITE" id="PS01011">
    <property type="entry name" value="FOLYLPOLYGLU_SYNT_1"/>
    <property type="match status" value="1"/>
</dbReference>
<evidence type="ECO:0000256" key="17">
    <source>
        <dbReference type="ARBA" id="ARBA00049161"/>
    </source>
</evidence>
<dbReference type="EC" id="6.3.2.12" evidence="6"/>
<comment type="subunit">
    <text evidence="5">Monomer.</text>
</comment>
<dbReference type="Gene3D" id="3.90.190.20">
    <property type="entry name" value="Mur ligase, C-terminal domain"/>
    <property type="match status" value="1"/>
</dbReference>
<dbReference type="Proteomes" id="UP000310334">
    <property type="component" value="Unassembled WGS sequence"/>
</dbReference>
<keyword evidence="13" id="KW-0460">Magnesium</keyword>
<evidence type="ECO:0000256" key="18">
    <source>
        <dbReference type="PIRNR" id="PIRNR001563"/>
    </source>
</evidence>
<comment type="catalytic activity">
    <reaction evidence="17">
        <text>7,8-dihydropteroate + L-glutamate + ATP = 7,8-dihydrofolate + ADP + phosphate + H(+)</text>
        <dbReference type="Rhea" id="RHEA:23584"/>
        <dbReference type="ChEBI" id="CHEBI:15378"/>
        <dbReference type="ChEBI" id="CHEBI:17839"/>
        <dbReference type="ChEBI" id="CHEBI:29985"/>
        <dbReference type="ChEBI" id="CHEBI:30616"/>
        <dbReference type="ChEBI" id="CHEBI:43474"/>
        <dbReference type="ChEBI" id="CHEBI:57451"/>
        <dbReference type="ChEBI" id="CHEBI:456216"/>
        <dbReference type="EC" id="6.3.2.12"/>
    </reaction>
</comment>
<dbReference type="SUPFAM" id="SSF53244">
    <property type="entry name" value="MurD-like peptide ligases, peptide-binding domain"/>
    <property type="match status" value="1"/>
</dbReference>
<comment type="caution">
    <text evidence="21">The sequence shown here is derived from an EMBL/GenBank/DDBJ whole genome shotgun (WGS) entry which is preliminary data.</text>
</comment>
<evidence type="ECO:0000256" key="8">
    <source>
        <dbReference type="ARBA" id="ARBA00019357"/>
    </source>
</evidence>
<dbReference type="GO" id="GO:0004326">
    <property type="term" value="F:tetrahydrofolylpolyglutamate synthase activity"/>
    <property type="evidence" value="ECO:0007669"/>
    <property type="project" value="UniProtKB-EC"/>
</dbReference>
<evidence type="ECO:0000259" key="19">
    <source>
        <dbReference type="Pfam" id="PF02875"/>
    </source>
</evidence>
<comment type="pathway">
    <text evidence="2">Cofactor biosynthesis; tetrahydrofolate biosynthesis; 7,8-dihydrofolate from 2-amino-4-hydroxy-6-hydroxymethyl-7,8-dihydropteridine diphosphate and 4-aminobenzoate: step 2/2.</text>
</comment>
<keyword evidence="14" id="KW-0289">Folate biosynthesis</keyword>
<dbReference type="GO" id="GO:0005737">
    <property type="term" value="C:cytoplasm"/>
    <property type="evidence" value="ECO:0007669"/>
    <property type="project" value="TreeGrafter"/>
</dbReference>
<dbReference type="Gene3D" id="3.40.1190.10">
    <property type="entry name" value="Mur-like, catalytic domain"/>
    <property type="match status" value="1"/>
</dbReference>
<evidence type="ECO:0000256" key="12">
    <source>
        <dbReference type="ARBA" id="ARBA00022840"/>
    </source>
</evidence>
<keyword evidence="22" id="KW-1185">Reference proteome</keyword>
<dbReference type="InterPro" id="IPR001645">
    <property type="entry name" value="Folylpolyglutamate_synth"/>
</dbReference>
<dbReference type="GO" id="GO:0046656">
    <property type="term" value="P:folic acid biosynthetic process"/>
    <property type="evidence" value="ECO:0007669"/>
    <property type="project" value="UniProtKB-KW"/>
</dbReference>
<dbReference type="PANTHER" id="PTHR11136">
    <property type="entry name" value="FOLYLPOLYGLUTAMATE SYNTHASE-RELATED"/>
    <property type="match status" value="1"/>
</dbReference>
<feature type="domain" description="Mur ligase central" evidence="20">
    <location>
        <begin position="46"/>
        <end position="273"/>
    </location>
</feature>
<evidence type="ECO:0000256" key="9">
    <source>
        <dbReference type="ARBA" id="ARBA00022598"/>
    </source>
</evidence>
<evidence type="ECO:0000256" key="16">
    <source>
        <dbReference type="ARBA" id="ARBA00047493"/>
    </source>
</evidence>
<sequence length="433" mass="49246">MFEHYNEAIAWIHGRLKFGVKPGLKRMEWLLEELQHPERNIPTIHVAGTNGKGSTVSYMLHMLTEAGYKVGTFTSPYIETFNERISVNGHPISDQEMLELVNEVKPLVEKIERTELGGPTEFEIITTMMFLYFGKYNKPDFLLLETGLGGRLDSTNIIKPIVSIITNVGYDHMNILGSTITEIAAEKAGIIKDQVPVLTGVQDREALTVIRNAADERRAPLYVLDEELMILESTLIDGKEVFSLDTPFQHHDHLLLSMKGEHQIKNAALAVGAIDYLKQMNKIKISEIQICHGLDKTSWKGRFEKVSSNPEVIIDGAHNKQGIESLLDTLKRHYPNKNIHFLFSALKDKDYIEMIEQLSSIATSIHFTTFDFPRAASANELFSVCNLQEKSYSEDWRDILKKLVEDFKDSKEDLLVVTGSLYFISSIRERFVR</sequence>
<dbReference type="EC" id="6.3.2.17" evidence="7"/>
<dbReference type="SUPFAM" id="SSF53623">
    <property type="entry name" value="MurD-like peptide ligases, catalytic domain"/>
    <property type="match status" value="1"/>
</dbReference>
<comment type="catalytic activity">
    <reaction evidence="16">
        <text>(6S)-5,6,7,8-tetrahydrofolyl-(gamma-L-Glu)(n) + L-glutamate + ATP = (6S)-5,6,7,8-tetrahydrofolyl-(gamma-L-Glu)(n+1) + ADP + phosphate + H(+)</text>
        <dbReference type="Rhea" id="RHEA:10580"/>
        <dbReference type="Rhea" id="RHEA-COMP:14738"/>
        <dbReference type="Rhea" id="RHEA-COMP:14740"/>
        <dbReference type="ChEBI" id="CHEBI:15378"/>
        <dbReference type="ChEBI" id="CHEBI:29985"/>
        <dbReference type="ChEBI" id="CHEBI:30616"/>
        <dbReference type="ChEBI" id="CHEBI:43474"/>
        <dbReference type="ChEBI" id="CHEBI:141005"/>
        <dbReference type="ChEBI" id="CHEBI:456216"/>
        <dbReference type="EC" id="6.3.2.17"/>
    </reaction>
</comment>
<keyword evidence="9 18" id="KW-0436">Ligase</keyword>
<dbReference type="AlphaFoldDB" id="A0A4S4C2E3"/>
<dbReference type="GO" id="GO:0005524">
    <property type="term" value="F:ATP binding"/>
    <property type="evidence" value="ECO:0007669"/>
    <property type="project" value="UniProtKB-KW"/>
</dbReference>
<evidence type="ECO:0000256" key="6">
    <source>
        <dbReference type="ARBA" id="ARBA00013023"/>
    </source>
</evidence>